<reference evidence="1" key="1">
    <citation type="journal article" date="2016" name="Proc. Natl. Acad. Sci. U.S.A.">
        <title>Lipid metabolic changes in an early divergent fungus govern the establishment of a mutualistic symbiosis with endobacteria.</title>
        <authorList>
            <person name="Lastovetsky O.A."/>
            <person name="Gaspar M.L."/>
            <person name="Mondo S.J."/>
            <person name="LaButti K.M."/>
            <person name="Sandor L."/>
            <person name="Grigoriev I.V."/>
            <person name="Henry S.A."/>
            <person name="Pawlowska T.E."/>
        </authorList>
    </citation>
    <scope>NUCLEOTIDE SEQUENCE [LARGE SCALE GENOMIC DNA]</scope>
    <source>
        <strain evidence="1">ATCC 52814</strain>
    </source>
</reference>
<dbReference type="VEuPathDB" id="FungiDB:BCV72DRAFT_232697"/>
<accession>A0A1X0QVC0</accession>
<dbReference type="Proteomes" id="UP000242414">
    <property type="component" value="Unassembled WGS sequence"/>
</dbReference>
<dbReference type="AlphaFoldDB" id="A0A1X0QVC0"/>
<proteinExistence type="predicted"/>
<gene>
    <name evidence="1" type="ORF">BCV72DRAFT_232697</name>
</gene>
<evidence type="ECO:0000313" key="1">
    <source>
        <dbReference type="EMBL" id="ORE03692.1"/>
    </source>
</evidence>
<name>A0A1X0QVC0_RHIZD</name>
<dbReference type="EMBL" id="KV921994">
    <property type="protein sequence ID" value="ORE03692.1"/>
    <property type="molecule type" value="Genomic_DNA"/>
</dbReference>
<sequence length="60" mass="6821">MDGIGFQQFFVATNYKKVKTILNEYCDNTKDTIDSRVDLLQLAKSKLVPERNILLAIEAS</sequence>
<protein>
    <submittedName>
        <fullName evidence="1">Uncharacterized protein</fullName>
    </submittedName>
</protein>
<organism evidence="1">
    <name type="scientific">Rhizopus microsporus var. microsporus</name>
    <dbReference type="NCBI Taxonomy" id="86635"/>
    <lineage>
        <taxon>Eukaryota</taxon>
        <taxon>Fungi</taxon>
        <taxon>Fungi incertae sedis</taxon>
        <taxon>Mucoromycota</taxon>
        <taxon>Mucoromycotina</taxon>
        <taxon>Mucoromycetes</taxon>
        <taxon>Mucorales</taxon>
        <taxon>Mucorineae</taxon>
        <taxon>Rhizopodaceae</taxon>
        <taxon>Rhizopus</taxon>
    </lineage>
</organism>